<dbReference type="PANTHER" id="PTHR43802:SF1">
    <property type="entry name" value="IP11341P-RELATED"/>
    <property type="match status" value="1"/>
</dbReference>
<accession>A0A1T5GT59</accession>
<gene>
    <name evidence="2" type="ORF">SAMN06295920_11927</name>
</gene>
<evidence type="ECO:0000256" key="1">
    <source>
        <dbReference type="ARBA" id="ARBA00005254"/>
    </source>
</evidence>
<name>A0A1T5GT59_9SPHN</name>
<reference evidence="3" key="1">
    <citation type="submission" date="2017-02" db="EMBL/GenBank/DDBJ databases">
        <authorList>
            <person name="Varghese N."/>
            <person name="Submissions S."/>
        </authorList>
    </citation>
    <scope>NUCLEOTIDE SEQUENCE [LARGE SCALE GENOMIC DNA]</scope>
    <source>
        <strain evidence="3">UM2</strain>
    </source>
</reference>
<dbReference type="InterPro" id="IPR029045">
    <property type="entry name" value="ClpP/crotonase-like_dom_sf"/>
</dbReference>
<evidence type="ECO:0000313" key="2">
    <source>
        <dbReference type="EMBL" id="SKC11605.1"/>
    </source>
</evidence>
<dbReference type="RefSeq" id="WP_079650904.1">
    <property type="nucleotide sequence ID" value="NZ_FUYM01000019.1"/>
</dbReference>
<dbReference type="Pfam" id="PF00378">
    <property type="entry name" value="ECH_1"/>
    <property type="match status" value="1"/>
</dbReference>
<comment type="similarity">
    <text evidence="1">Belongs to the enoyl-CoA hydratase/isomerase family.</text>
</comment>
<dbReference type="PANTHER" id="PTHR43802">
    <property type="entry name" value="ENOYL-COA HYDRATASE"/>
    <property type="match status" value="1"/>
</dbReference>
<protein>
    <submittedName>
        <fullName evidence="2">Enoyl-CoA hydratase</fullName>
    </submittedName>
</protein>
<evidence type="ECO:0000313" key="3">
    <source>
        <dbReference type="Proteomes" id="UP000189818"/>
    </source>
</evidence>
<dbReference type="GO" id="GO:0003824">
    <property type="term" value="F:catalytic activity"/>
    <property type="evidence" value="ECO:0007669"/>
    <property type="project" value="UniProtKB-ARBA"/>
</dbReference>
<dbReference type="STRING" id="439228.SAMN06295920_11927"/>
<proteinExistence type="inferred from homology"/>
<sequence length="267" mass="29478">MDYEAISYERSGAVAVIVQNRPDKRNAQDQRMLTEIEHALGEATRDADVRVIVIGGAGDHFSAGHDLKEGEMKRSNFSVEERWAYEERHYYGLCLRIWDCPKPTIARIQGACVAGAFMMANMCDLIVAAEDAYFADPVVHSMGAAAVEVLVHPWVMGLRRAKEMLFTGERMTAAEAREIGLVNRLVPRAELDEATMALALRIAEAPPFGIRLTKRSLNNGQDLAGFRAALEAHFTAHELSHFTREVGETMARGLGKAVDHGKRVISG</sequence>
<organism evidence="2 3">
    <name type="scientific">Rhizorhabdus histidinilytica</name>
    <dbReference type="NCBI Taxonomy" id="439228"/>
    <lineage>
        <taxon>Bacteria</taxon>
        <taxon>Pseudomonadati</taxon>
        <taxon>Pseudomonadota</taxon>
        <taxon>Alphaproteobacteria</taxon>
        <taxon>Sphingomonadales</taxon>
        <taxon>Sphingomonadaceae</taxon>
        <taxon>Rhizorhabdus</taxon>
    </lineage>
</organism>
<dbReference type="CDD" id="cd06558">
    <property type="entry name" value="crotonase-like"/>
    <property type="match status" value="1"/>
</dbReference>
<dbReference type="NCBIfam" id="NF006140">
    <property type="entry name" value="PRK08290.1"/>
    <property type="match status" value="1"/>
</dbReference>
<dbReference type="OrthoDB" id="9795613at2"/>
<keyword evidence="3" id="KW-1185">Reference proteome</keyword>
<dbReference type="Gene3D" id="3.90.226.10">
    <property type="entry name" value="2-enoyl-CoA Hydratase, Chain A, domain 1"/>
    <property type="match status" value="1"/>
</dbReference>
<dbReference type="InterPro" id="IPR001753">
    <property type="entry name" value="Enoyl-CoA_hydra/iso"/>
</dbReference>
<dbReference type="EMBL" id="FUYM01000019">
    <property type="protein sequence ID" value="SKC11605.1"/>
    <property type="molecule type" value="Genomic_DNA"/>
</dbReference>
<dbReference type="AlphaFoldDB" id="A0A1T5GT59"/>
<dbReference type="Proteomes" id="UP000189818">
    <property type="component" value="Unassembled WGS sequence"/>
</dbReference>
<dbReference type="SUPFAM" id="SSF52096">
    <property type="entry name" value="ClpP/crotonase"/>
    <property type="match status" value="1"/>
</dbReference>